<dbReference type="PANTHER" id="PTHR10371:SF3">
    <property type="entry name" value="NADH DEHYDROGENASE [UBIQUINONE] FLAVOPROTEIN 2, MITOCHONDRIAL"/>
    <property type="match status" value="1"/>
</dbReference>
<evidence type="ECO:0000256" key="1">
    <source>
        <dbReference type="ARBA" id="ARBA00010643"/>
    </source>
</evidence>
<dbReference type="Pfam" id="PF01257">
    <property type="entry name" value="2Fe-2S_thioredx"/>
    <property type="match status" value="1"/>
</dbReference>
<dbReference type="CDD" id="cd03064">
    <property type="entry name" value="TRX_Fd_NuoE"/>
    <property type="match status" value="1"/>
</dbReference>
<evidence type="ECO:0000256" key="9">
    <source>
        <dbReference type="SAM" id="MobiDB-lite"/>
    </source>
</evidence>
<dbReference type="EMBL" id="LK028581">
    <property type="protein sequence ID" value="CDS20471.1"/>
    <property type="molecule type" value="Genomic_DNA"/>
</dbReference>
<dbReference type="Gene3D" id="1.10.10.1590">
    <property type="entry name" value="NADH-quinone oxidoreductase subunit E"/>
    <property type="match status" value="1"/>
</dbReference>
<reference evidence="12" key="3">
    <citation type="submission" date="2020-10" db="UniProtKB">
        <authorList>
            <consortium name="WormBaseParasite"/>
        </authorList>
    </citation>
    <scope>IDENTIFICATION</scope>
</reference>
<evidence type="ECO:0000313" key="12">
    <source>
        <dbReference type="WBParaSite" id="EgrG_001114700"/>
    </source>
</evidence>
<keyword evidence="4" id="KW-1278">Translocase</keyword>
<proteinExistence type="inferred from homology"/>
<sequence length="272" mass="30264">MQLLLPFTRPQIASILIGLNIANQSFWSLGMLNASKGLFLNTLPLKAFRSFSTALFWHRDTAINNRDVLFEFTPENLKRLEELKTHYPVGYHASLIMPALDIAQRQNGWLPISAMSKIAEYLGVPEMRVFEVATFYTMFNRNPVGKYHVQLCTTTPCMLGGVGSDVILETIEKTLGIKTGETTPDKLFTLSQVECLGACVNAPMMQINDDYYEDLTPDDVVRILSDLKAGKKPKHGPQSGQGHRCACEPKGGFTSLNTPPVPPDFKLQDALK</sequence>
<dbReference type="OrthoDB" id="10254187at2759"/>
<keyword evidence="3" id="KW-0479">Metal-binding</keyword>
<keyword evidence="2" id="KW-0001">2Fe-2S</keyword>
<evidence type="ECO:0000256" key="6">
    <source>
        <dbReference type="ARBA" id="ARBA00023014"/>
    </source>
</evidence>
<gene>
    <name evidence="12" type="primary">EGR_05605</name>
    <name evidence="10" type="ORF">EgrG_001114700</name>
</gene>
<dbReference type="PANTHER" id="PTHR10371">
    <property type="entry name" value="NADH DEHYDROGENASE UBIQUINONE FLAVOPROTEIN 2, MITOCHONDRIAL"/>
    <property type="match status" value="1"/>
</dbReference>
<evidence type="ECO:0000256" key="3">
    <source>
        <dbReference type="ARBA" id="ARBA00022723"/>
    </source>
</evidence>
<dbReference type="GO" id="GO:0006120">
    <property type="term" value="P:mitochondrial electron transport, NADH to ubiquinone"/>
    <property type="evidence" value="ECO:0007669"/>
    <property type="project" value="UniProtKB-ARBA"/>
</dbReference>
<dbReference type="SUPFAM" id="SSF52833">
    <property type="entry name" value="Thioredoxin-like"/>
    <property type="match status" value="1"/>
</dbReference>
<dbReference type="GO" id="GO:0008137">
    <property type="term" value="F:NADH dehydrogenase (ubiquinone) activity"/>
    <property type="evidence" value="ECO:0007669"/>
    <property type="project" value="UniProtKB-ARBA"/>
</dbReference>
<evidence type="ECO:0000256" key="4">
    <source>
        <dbReference type="ARBA" id="ARBA00022967"/>
    </source>
</evidence>
<keyword evidence="6" id="KW-0411">Iron-sulfur</keyword>
<dbReference type="InterPro" id="IPR041921">
    <property type="entry name" value="NuoE_N"/>
</dbReference>
<dbReference type="FunFam" id="3.40.30.10:FF:000022">
    <property type="entry name" value="NADH dehydrogenase flavoprotein 2, mitochondrial"/>
    <property type="match status" value="1"/>
</dbReference>
<evidence type="ECO:0000256" key="8">
    <source>
        <dbReference type="ARBA" id="ARBA00034078"/>
    </source>
</evidence>
<reference evidence="10 11" key="1">
    <citation type="journal article" date="2013" name="Nature">
        <title>The genomes of four tapeworm species reveal adaptations to parasitism.</title>
        <authorList>
            <person name="Tsai I.J."/>
            <person name="Zarowiecki M."/>
            <person name="Holroyd N."/>
            <person name="Garciarrubio A."/>
            <person name="Sanchez-Flores A."/>
            <person name="Brooks K.L."/>
            <person name="Tracey A."/>
            <person name="Bobes R.J."/>
            <person name="Fragoso G."/>
            <person name="Sciutto E."/>
            <person name="Aslett M."/>
            <person name="Beasley H."/>
            <person name="Bennett H.M."/>
            <person name="Cai J."/>
            <person name="Camicia F."/>
            <person name="Clark R."/>
            <person name="Cucher M."/>
            <person name="De Silva N."/>
            <person name="Day T.A."/>
            <person name="Deplazes P."/>
            <person name="Estrada K."/>
            <person name="Fernandez C."/>
            <person name="Holland P.W."/>
            <person name="Hou J."/>
            <person name="Hu S."/>
            <person name="Huckvale T."/>
            <person name="Hung S.S."/>
            <person name="Kamenetzky L."/>
            <person name="Keane J.A."/>
            <person name="Kiss F."/>
            <person name="Koziol U."/>
            <person name="Lambert O."/>
            <person name="Liu K."/>
            <person name="Luo X."/>
            <person name="Luo Y."/>
            <person name="Macchiaroli N."/>
            <person name="Nichol S."/>
            <person name="Paps J."/>
            <person name="Parkinson J."/>
            <person name="Pouchkina-Stantcheva N."/>
            <person name="Riddiford N."/>
            <person name="Rosenzvit M."/>
            <person name="Salinas G."/>
            <person name="Wasmuth J.D."/>
            <person name="Zamanian M."/>
            <person name="Zheng Y."/>
            <person name="Cai X."/>
            <person name="Soberon X."/>
            <person name="Olson P.D."/>
            <person name="Laclette J.P."/>
            <person name="Brehm K."/>
            <person name="Berriman M."/>
            <person name="Garciarrubio A."/>
            <person name="Bobes R.J."/>
            <person name="Fragoso G."/>
            <person name="Sanchez-Flores A."/>
            <person name="Estrada K."/>
            <person name="Cevallos M.A."/>
            <person name="Morett E."/>
            <person name="Gonzalez V."/>
            <person name="Portillo T."/>
            <person name="Ochoa-Leyva A."/>
            <person name="Jose M.V."/>
            <person name="Sciutto E."/>
            <person name="Landa A."/>
            <person name="Jimenez L."/>
            <person name="Valdes V."/>
            <person name="Carrero J.C."/>
            <person name="Larralde C."/>
            <person name="Morales-Montor J."/>
            <person name="Limon-Lason J."/>
            <person name="Soberon X."/>
            <person name="Laclette J.P."/>
        </authorList>
    </citation>
    <scope>NUCLEOTIDE SEQUENCE [LARGE SCALE GENOMIC DNA]</scope>
</reference>
<evidence type="ECO:0000256" key="2">
    <source>
        <dbReference type="ARBA" id="ARBA00022714"/>
    </source>
</evidence>
<name>A0A068WL05_ECHGR</name>
<reference evidence="10" key="2">
    <citation type="submission" date="2014-06" db="EMBL/GenBank/DDBJ databases">
        <authorList>
            <person name="Aslett M."/>
        </authorList>
    </citation>
    <scope>NUCLEOTIDE SEQUENCE</scope>
</reference>
<dbReference type="GO" id="GO:0051537">
    <property type="term" value="F:2 iron, 2 sulfur cluster binding"/>
    <property type="evidence" value="ECO:0007669"/>
    <property type="project" value="UniProtKB-KW"/>
</dbReference>
<accession>A0A068WL05</accession>
<dbReference type="GO" id="GO:0005743">
    <property type="term" value="C:mitochondrial inner membrane"/>
    <property type="evidence" value="ECO:0007669"/>
    <property type="project" value="UniProtKB-ARBA"/>
</dbReference>
<dbReference type="PROSITE" id="PS01099">
    <property type="entry name" value="COMPLEX1_24K"/>
    <property type="match status" value="1"/>
</dbReference>
<dbReference type="GO" id="GO:0046872">
    <property type="term" value="F:metal ion binding"/>
    <property type="evidence" value="ECO:0007669"/>
    <property type="project" value="UniProtKB-KW"/>
</dbReference>
<evidence type="ECO:0000313" key="10">
    <source>
        <dbReference type="EMBL" id="CDS20471.1"/>
    </source>
</evidence>
<evidence type="ECO:0000256" key="7">
    <source>
        <dbReference type="ARBA" id="ARBA00023027"/>
    </source>
</evidence>
<dbReference type="NCBIfam" id="TIGR01958">
    <property type="entry name" value="nuoE_fam"/>
    <property type="match status" value="1"/>
</dbReference>
<keyword evidence="7" id="KW-0520">NAD</keyword>
<feature type="region of interest" description="Disordered" evidence="9">
    <location>
        <begin position="230"/>
        <end position="272"/>
    </location>
</feature>
<keyword evidence="10" id="KW-0830">Ubiquinone</keyword>
<dbReference type="GO" id="GO:1902494">
    <property type="term" value="C:catalytic complex"/>
    <property type="evidence" value="ECO:0007669"/>
    <property type="project" value="UniProtKB-ARBA"/>
</dbReference>
<dbReference type="GO" id="GO:0098796">
    <property type="term" value="C:membrane protein complex"/>
    <property type="evidence" value="ECO:0007669"/>
    <property type="project" value="UniProtKB-ARBA"/>
</dbReference>
<dbReference type="WBParaSite" id="EgrG_001114700">
    <property type="protein sequence ID" value="EgrG_001114700"/>
    <property type="gene ID" value="EgrG_001114700"/>
</dbReference>
<keyword evidence="5" id="KW-0408">Iron</keyword>
<dbReference type="InterPro" id="IPR002023">
    <property type="entry name" value="NuoE-like"/>
</dbReference>
<evidence type="ECO:0000256" key="5">
    <source>
        <dbReference type="ARBA" id="ARBA00023004"/>
    </source>
</evidence>
<dbReference type="InterPro" id="IPR036249">
    <property type="entry name" value="Thioredoxin-like_sf"/>
</dbReference>
<comment type="cofactor">
    <cofactor evidence="8">
        <name>[2Fe-2S] cluster</name>
        <dbReference type="ChEBI" id="CHEBI:190135"/>
    </cofactor>
</comment>
<dbReference type="Gene3D" id="3.40.30.10">
    <property type="entry name" value="Glutaredoxin"/>
    <property type="match status" value="1"/>
</dbReference>
<dbReference type="FunFam" id="1.10.10.1590:FF:000001">
    <property type="entry name" value="NADH-quinone oxidoreductase subunit E"/>
    <property type="match status" value="1"/>
</dbReference>
<dbReference type="GO" id="GO:0003954">
    <property type="term" value="F:NADH dehydrogenase activity"/>
    <property type="evidence" value="ECO:0007669"/>
    <property type="project" value="TreeGrafter"/>
</dbReference>
<protein>
    <submittedName>
        <fullName evidence="10 12">NADH dehydrogenase ubiquinone flavoprotein 2</fullName>
    </submittedName>
</protein>
<comment type="similarity">
    <text evidence="1">Belongs to the complex I 24 kDa subunit family.</text>
</comment>
<evidence type="ECO:0000313" key="11">
    <source>
        <dbReference type="Proteomes" id="UP000492820"/>
    </source>
</evidence>
<dbReference type="InterPro" id="IPR042128">
    <property type="entry name" value="NuoE_dom"/>
</dbReference>
<dbReference type="Proteomes" id="UP000492820">
    <property type="component" value="Unassembled WGS sequence"/>
</dbReference>
<dbReference type="AlphaFoldDB" id="A0A068WL05"/>
<organism evidence="10">
    <name type="scientific">Echinococcus granulosus</name>
    <name type="common">Hydatid tapeworm</name>
    <dbReference type="NCBI Taxonomy" id="6210"/>
    <lineage>
        <taxon>Eukaryota</taxon>
        <taxon>Metazoa</taxon>
        <taxon>Spiralia</taxon>
        <taxon>Lophotrochozoa</taxon>
        <taxon>Platyhelminthes</taxon>
        <taxon>Cestoda</taxon>
        <taxon>Eucestoda</taxon>
        <taxon>Cyclophyllidea</taxon>
        <taxon>Taeniidae</taxon>
        <taxon>Echinococcus</taxon>
        <taxon>Echinococcus granulosus group</taxon>
    </lineage>
</organism>